<comment type="subcellular location">
    <subcellularLocation>
        <location evidence="1">Membrane</location>
        <topology evidence="1">Multi-pass membrane protein</topology>
    </subcellularLocation>
</comment>
<dbReference type="Proteomes" id="UP000269542">
    <property type="component" value="Chromosome"/>
</dbReference>
<evidence type="ECO:0000256" key="1">
    <source>
        <dbReference type="ARBA" id="ARBA00004141"/>
    </source>
</evidence>
<evidence type="ECO:0000256" key="2">
    <source>
        <dbReference type="ARBA" id="ARBA00022692"/>
    </source>
</evidence>
<proteinExistence type="predicted"/>
<dbReference type="PANTHER" id="PTHR43471">
    <property type="entry name" value="ABC TRANSPORTER PERMEASE"/>
    <property type="match status" value="1"/>
</dbReference>
<dbReference type="AlphaFoldDB" id="A0A448PDM3"/>
<dbReference type="OrthoDB" id="3268959at2"/>
<feature type="transmembrane region" description="Helical" evidence="5">
    <location>
        <begin position="184"/>
        <end position="212"/>
    </location>
</feature>
<reference evidence="7 8" key="1">
    <citation type="submission" date="2018-12" db="EMBL/GenBank/DDBJ databases">
        <authorList>
            <consortium name="Pathogen Informatics"/>
        </authorList>
    </citation>
    <scope>NUCLEOTIDE SEQUENCE [LARGE SCALE GENOMIC DNA]</scope>
    <source>
        <strain evidence="7 8">NCTC13354</strain>
    </source>
</reference>
<feature type="transmembrane region" description="Helical" evidence="5">
    <location>
        <begin position="305"/>
        <end position="327"/>
    </location>
</feature>
<evidence type="ECO:0000259" key="6">
    <source>
        <dbReference type="Pfam" id="PF12698"/>
    </source>
</evidence>
<dbReference type="KEGG" id="tbw:NCTC13354_00729"/>
<feature type="domain" description="ABC-2 type transporter transmembrane" evidence="6">
    <location>
        <begin position="19"/>
        <end position="379"/>
    </location>
</feature>
<evidence type="ECO:0000313" key="7">
    <source>
        <dbReference type="EMBL" id="VEI13029.1"/>
    </source>
</evidence>
<dbReference type="GO" id="GO:0016020">
    <property type="term" value="C:membrane"/>
    <property type="evidence" value="ECO:0007669"/>
    <property type="project" value="UniProtKB-SubCell"/>
</dbReference>
<evidence type="ECO:0000256" key="3">
    <source>
        <dbReference type="ARBA" id="ARBA00022989"/>
    </source>
</evidence>
<keyword evidence="2 5" id="KW-0812">Transmembrane</keyword>
<gene>
    <name evidence="7" type="primary">yhaP</name>
    <name evidence="7" type="ORF">NCTC13354_00729</name>
</gene>
<dbReference type="PANTHER" id="PTHR43471:SF3">
    <property type="entry name" value="ABC TRANSPORTER PERMEASE PROTEIN NATB"/>
    <property type="match status" value="1"/>
</dbReference>
<keyword evidence="3 5" id="KW-1133">Transmembrane helix</keyword>
<evidence type="ECO:0000256" key="5">
    <source>
        <dbReference type="SAM" id="Phobius"/>
    </source>
</evidence>
<dbReference type="RefSeq" id="WP_126416188.1">
    <property type="nucleotide sequence ID" value="NZ_LR134476.1"/>
</dbReference>
<dbReference type="EMBL" id="LR134476">
    <property type="protein sequence ID" value="VEI13029.1"/>
    <property type="molecule type" value="Genomic_DNA"/>
</dbReference>
<feature type="transmembrane region" description="Helical" evidence="5">
    <location>
        <begin position="273"/>
        <end position="293"/>
    </location>
</feature>
<dbReference type="GO" id="GO:0140359">
    <property type="term" value="F:ABC-type transporter activity"/>
    <property type="evidence" value="ECO:0007669"/>
    <property type="project" value="InterPro"/>
</dbReference>
<evidence type="ECO:0000313" key="8">
    <source>
        <dbReference type="Proteomes" id="UP000269542"/>
    </source>
</evidence>
<evidence type="ECO:0000256" key="4">
    <source>
        <dbReference type="ARBA" id="ARBA00023136"/>
    </source>
</evidence>
<keyword evidence="4 5" id="KW-0472">Membrane</keyword>
<name>A0A448PDM3_9ACTO</name>
<protein>
    <submittedName>
        <fullName evidence="7">ABC-type transport system involved in multi-copper enzyme maturation, permease component</fullName>
    </submittedName>
</protein>
<feature type="transmembrane region" description="Helical" evidence="5">
    <location>
        <begin position="20"/>
        <end position="41"/>
    </location>
</feature>
<feature type="transmembrane region" description="Helical" evidence="5">
    <location>
        <begin position="233"/>
        <end position="261"/>
    </location>
</feature>
<accession>A0A448PDM3</accession>
<feature type="transmembrane region" description="Helical" evidence="5">
    <location>
        <begin position="364"/>
        <end position="386"/>
    </location>
</feature>
<keyword evidence="8" id="KW-1185">Reference proteome</keyword>
<dbReference type="InterPro" id="IPR013525">
    <property type="entry name" value="ABC2_TM"/>
</dbReference>
<dbReference type="Pfam" id="PF12698">
    <property type="entry name" value="ABC2_membrane_3"/>
    <property type="match status" value="1"/>
</dbReference>
<organism evidence="7 8">
    <name type="scientific">Trueperella bialowiezensis</name>
    <dbReference type="NCBI Taxonomy" id="312285"/>
    <lineage>
        <taxon>Bacteria</taxon>
        <taxon>Bacillati</taxon>
        <taxon>Actinomycetota</taxon>
        <taxon>Actinomycetes</taxon>
        <taxon>Actinomycetales</taxon>
        <taxon>Actinomycetaceae</taxon>
        <taxon>Trueperella</taxon>
    </lineage>
</organism>
<sequence>MIIQIIRRELAMLLRNRAMIISTVVVVALILIAGVAGRIFLGGDDDAEDTPVAPAPAVIAVEAQMADYAEHLEGASGGLADVQMIDEGTGESFLEANAQAEDTGPAAVLAGIPGDPLVLMGSDGAGGPDQRLQNIVNAAATAWYTESLGHDLSADQLDALQAHVSVQVQLVTIGSANLIMTNPIGYFSSLIGLFLMFMMIIMGITTIANGVVEEKSSRVVEILLTTIKPRTMLLGKVLGIGIFIIGQFALFVLAAFVALEIADVFIPLDVSSLLGWMLVWLVLGFFFYAMLTGALASTASRQEDLAAVTTPISLVLLVPFYAALFLVPSAPDSTLTKVLSQIPGFGPFLMPARQAYETVTTPELILSAVLSTLAIPAVAVVAGKIYENSILHTGRKLKVLDALRGGRN</sequence>